<dbReference type="Proteomes" id="UP000288547">
    <property type="component" value="Unassembled WGS sequence"/>
</dbReference>
<dbReference type="OrthoDB" id="3821622at2"/>
<evidence type="ECO:0000313" key="4">
    <source>
        <dbReference type="Proteomes" id="UP000288547"/>
    </source>
</evidence>
<feature type="compositionally biased region" description="Low complexity" evidence="1">
    <location>
        <begin position="52"/>
        <end position="68"/>
    </location>
</feature>
<evidence type="ECO:0000256" key="1">
    <source>
        <dbReference type="SAM" id="MobiDB-lite"/>
    </source>
</evidence>
<feature type="transmembrane region" description="Helical" evidence="2">
    <location>
        <begin position="16"/>
        <end position="38"/>
    </location>
</feature>
<reference evidence="3 4" key="1">
    <citation type="submission" date="2018-12" db="EMBL/GenBank/DDBJ databases">
        <authorList>
            <person name="Li F."/>
        </authorList>
    </citation>
    <scope>NUCLEOTIDE SEQUENCE [LARGE SCALE GENOMIC DNA]</scope>
    <source>
        <strain evidence="3 4">11W25H-1</strain>
    </source>
</reference>
<sequence>MATSRRQSAARESRRPWWIFTALIVFLVVDVLLVVLALQSTAPRPPGPTTPRPSASSESTSTPSATPATDEDADADEDVEVASSITAAAPTRLLSALDDQVAWRATTGSCPDAPAMPQLTTDGGATWKSTDITASTDVRALQRILVTSADTASFIGATGEECDPEFVRTFVAGDDFAENTEQLDGTWHLSPVGSDTVHAPGGDVAAPCESAVVVSPLDDARAAVLCDDSSLHVTTDAGETWTRIDDTDGAVALTESEEGFLVALVGTSECDGARLAAFDSDGARTDVGCVQSPLGASELATATAIDWTADAIWAWVDDRLLISTDGGNTW</sequence>
<keyword evidence="2" id="KW-1133">Transmembrane helix</keyword>
<keyword evidence="2" id="KW-0812">Transmembrane</keyword>
<evidence type="ECO:0000256" key="2">
    <source>
        <dbReference type="SAM" id="Phobius"/>
    </source>
</evidence>
<feature type="region of interest" description="Disordered" evidence="1">
    <location>
        <begin position="41"/>
        <end position="77"/>
    </location>
</feature>
<comment type="caution">
    <text evidence="3">The sequence shown here is derived from an EMBL/GenBank/DDBJ whole genome shotgun (WGS) entry which is preliminary data.</text>
</comment>
<dbReference type="AlphaFoldDB" id="A0A444PQE8"/>
<dbReference type="InterPro" id="IPR015943">
    <property type="entry name" value="WD40/YVTN_repeat-like_dom_sf"/>
</dbReference>
<name>A0A444PQE8_9MICO</name>
<evidence type="ECO:0008006" key="5">
    <source>
        <dbReference type="Google" id="ProtNLM"/>
    </source>
</evidence>
<keyword evidence="4" id="KW-1185">Reference proteome</keyword>
<proteinExistence type="predicted"/>
<evidence type="ECO:0000313" key="3">
    <source>
        <dbReference type="EMBL" id="RWZ46608.1"/>
    </source>
</evidence>
<dbReference type="SUPFAM" id="SSF110296">
    <property type="entry name" value="Oligoxyloglucan reducing end-specific cellobiohydrolase"/>
    <property type="match status" value="1"/>
</dbReference>
<dbReference type="EMBL" id="RZNB01000006">
    <property type="protein sequence ID" value="RWZ46608.1"/>
    <property type="molecule type" value="Genomic_DNA"/>
</dbReference>
<dbReference type="RefSeq" id="WP_128495961.1">
    <property type="nucleotide sequence ID" value="NZ_RZNB01000006.1"/>
</dbReference>
<organism evidence="3 4">
    <name type="scientific">Labedella phragmitis</name>
    <dbReference type="NCBI Taxonomy" id="2498849"/>
    <lineage>
        <taxon>Bacteria</taxon>
        <taxon>Bacillati</taxon>
        <taxon>Actinomycetota</taxon>
        <taxon>Actinomycetes</taxon>
        <taxon>Micrococcales</taxon>
        <taxon>Microbacteriaceae</taxon>
        <taxon>Labedella</taxon>
    </lineage>
</organism>
<dbReference type="Gene3D" id="2.130.10.10">
    <property type="entry name" value="YVTN repeat-like/Quinoprotein amine dehydrogenase"/>
    <property type="match status" value="1"/>
</dbReference>
<protein>
    <recommendedName>
        <fullName evidence="5">Exo-alpha-sialidase</fullName>
    </recommendedName>
</protein>
<gene>
    <name evidence="3" type="ORF">ELQ90_14325</name>
</gene>
<accession>A0A444PQE8</accession>
<keyword evidence="2" id="KW-0472">Membrane</keyword>